<accession>A0A2P6MDV0</accession>
<dbReference type="SMART" id="SM00450">
    <property type="entry name" value="RHOD"/>
    <property type="match status" value="1"/>
</dbReference>
<dbReference type="Pfam" id="PF26341">
    <property type="entry name" value="AAA_SelU"/>
    <property type="match status" value="1"/>
</dbReference>
<dbReference type="PROSITE" id="PS50206">
    <property type="entry name" value="RHODANESE_3"/>
    <property type="match status" value="1"/>
</dbReference>
<dbReference type="PANTHER" id="PTHR30401:SF0">
    <property type="entry name" value="TRNA 2-SELENOURIDINE SYNTHASE"/>
    <property type="match status" value="1"/>
</dbReference>
<keyword evidence="1" id="KW-0711">Selenium</keyword>
<evidence type="ECO:0000313" key="4">
    <source>
        <dbReference type="Proteomes" id="UP000243650"/>
    </source>
</evidence>
<dbReference type="NCBIfam" id="NF008750">
    <property type="entry name" value="PRK11784.1-2"/>
    <property type="match status" value="1"/>
</dbReference>
<dbReference type="InterPro" id="IPR001763">
    <property type="entry name" value="Rhodanese-like_dom"/>
</dbReference>
<evidence type="ECO:0000313" key="3">
    <source>
        <dbReference type="EMBL" id="PRO64462.1"/>
    </source>
</evidence>
<proteinExistence type="predicted"/>
<dbReference type="Pfam" id="PF00581">
    <property type="entry name" value="Rhodanese"/>
    <property type="match status" value="1"/>
</dbReference>
<gene>
    <name evidence="3" type="ORF">C6I21_14800</name>
</gene>
<protein>
    <submittedName>
        <fullName evidence="3">tRNA 2-selenouridine(34) synthase MnmH</fullName>
    </submittedName>
</protein>
<organism evidence="3 4">
    <name type="scientific">Alkalicoccus urumqiensis</name>
    <name type="common">Bacillus urumqiensis</name>
    <dbReference type="NCBI Taxonomy" id="1548213"/>
    <lineage>
        <taxon>Bacteria</taxon>
        <taxon>Bacillati</taxon>
        <taxon>Bacillota</taxon>
        <taxon>Bacilli</taxon>
        <taxon>Bacillales</taxon>
        <taxon>Bacillaceae</taxon>
        <taxon>Alkalicoccus</taxon>
    </lineage>
</organism>
<dbReference type="Gene3D" id="3.40.250.10">
    <property type="entry name" value="Rhodanese-like domain"/>
    <property type="match status" value="1"/>
</dbReference>
<dbReference type="InterPro" id="IPR058840">
    <property type="entry name" value="AAA_SelU"/>
</dbReference>
<dbReference type="PANTHER" id="PTHR30401">
    <property type="entry name" value="TRNA 2-SELENOURIDINE SYNTHASE"/>
    <property type="match status" value="1"/>
</dbReference>
<name>A0A2P6MDV0_ALKUR</name>
<dbReference type="AlphaFoldDB" id="A0A2P6MDV0"/>
<evidence type="ECO:0000259" key="2">
    <source>
        <dbReference type="PROSITE" id="PS50206"/>
    </source>
</evidence>
<dbReference type="InterPro" id="IPR036873">
    <property type="entry name" value="Rhodanese-like_dom_sf"/>
</dbReference>
<dbReference type="RefSeq" id="WP_105960250.1">
    <property type="nucleotide sequence ID" value="NZ_PVNS01000016.1"/>
</dbReference>
<dbReference type="EMBL" id="PVNS01000016">
    <property type="protein sequence ID" value="PRO64462.1"/>
    <property type="molecule type" value="Genomic_DNA"/>
</dbReference>
<sequence>MGRPLPAVTFEEAERMELPVIDVRSPGEFAEFSIPGSINFPLFSNEERAEVGTAYKQKSPQEAKQIGIRMFSEKLPAFYKTMESIESETNKPVVIACARGGMRSGTFVSLLDSLGFDVYQMDGGIRSARRWVQAELDRLSQLEWKAVVISGNTGTRKTIWLEKLAEEGYPVVNLEQLASHRGSIFGHIGMQKRSQKMFEWLLVQRLRELEEEPYILLEAESRRIGPVILPTWLEQVKEEGTFLELEDSMDRRVKSLLEEYEPGKHADAFQEAVDRLKKRLKPEPAEMVDQAAAAGNYPALFETLLKHYYDPRYGHKQGEYVEKQSITTINLRSVDEHRIYETIRQRVDEEVQHHARFS</sequence>
<dbReference type="NCBIfam" id="TIGR03167">
    <property type="entry name" value="tRNA_sel_U_synt"/>
    <property type="match status" value="1"/>
</dbReference>
<dbReference type="NCBIfam" id="NF008752">
    <property type="entry name" value="PRK11784.1-4"/>
    <property type="match status" value="1"/>
</dbReference>
<evidence type="ECO:0000256" key="1">
    <source>
        <dbReference type="ARBA" id="ARBA00023266"/>
    </source>
</evidence>
<dbReference type="SUPFAM" id="SSF52821">
    <property type="entry name" value="Rhodanese/Cell cycle control phosphatase"/>
    <property type="match status" value="1"/>
</dbReference>
<comment type="caution">
    <text evidence="3">The sequence shown here is derived from an EMBL/GenBank/DDBJ whole genome shotgun (WGS) entry which is preliminary data.</text>
</comment>
<reference evidence="3 4" key="1">
    <citation type="submission" date="2018-03" db="EMBL/GenBank/DDBJ databases">
        <title>Bacillus urumqiensis sp. nov., a moderately haloalkaliphilic bacterium isolated from a salt lake.</title>
        <authorList>
            <person name="Zhao B."/>
            <person name="Liao Z."/>
        </authorList>
    </citation>
    <scope>NUCLEOTIDE SEQUENCE [LARGE SCALE GENOMIC DNA]</scope>
    <source>
        <strain evidence="3 4">BZ-SZ-XJ18</strain>
    </source>
</reference>
<dbReference type="InterPro" id="IPR017582">
    <property type="entry name" value="SelU"/>
</dbReference>
<dbReference type="GO" id="GO:0002098">
    <property type="term" value="P:tRNA wobble uridine modification"/>
    <property type="evidence" value="ECO:0007669"/>
    <property type="project" value="InterPro"/>
</dbReference>
<feature type="domain" description="Rhodanese" evidence="2">
    <location>
        <begin position="14"/>
        <end position="140"/>
    </location>
</feature>
<dbReference type="Proteomes" id="UP000243650">
    <property type="component" value="Unassembled WGS sequence"/>
</dbReference>
<keyword evidence="4" id="KW-1185">Reference proteome</keyword>
<dbReference type="GO" id="GO:0043828">
    <property type="term" value="F:tRNA 2-selenouridine synthase activity"/>
    <property type="evidence" value="ECO:0007669"/>
    <property type="project" value="InterPro"/>
</dbReference>
<dbReference type="OrthoDB" id="9808735at2"/>